<dbReference type="InterPro" id="IPR025877">
    <property type="entry name" value="MobA-like_NTP_Trfase"/>
</dbReference>
<comment type="caution">
    <text evidence="2">The sequence shown here is derived from an EMBL/GenBank/DDBJ whole genome shotgun (WGS) entry which is preliminary data.</text>
</comment>
<dbReference type="CDD" id="cd04182">
    <property type="entry name" value="GT_2_like_f"/>
    <property type="match status" value="1"/>
</dbReference>
<evidence type="ECO:0000259" key="1">
    <source>
        <dbReference type="Pfam" id="PF12804"/>
    </source>
</evidence>
<dbReference type="GO" id="GO:0016779">
    <property type="term" value="F:nucleotidyltransferase activity"/>
    <property type="evidence" value="ECO:0007669"/>
    <property type="project" value="UniProtKB-ARBA"/>
</dbReference>
<dbReference type="InterPro" id="IPR029044">
    <property type="entry name" value="Nucleotide-diphossugar_trans"/>
</dbReference>
<name>A0A0A6VFR5_9BACI</name>
<dbReference type="OrthoDB" id="285216at2"/>
<dbReference type="RefSeq" id="WP_035354578.1">
    <property type="nucleotide sequence ID" value="NZ_JBCNRP010000001.1"/>
</dbReference>
<reference evidence="2 3" key="1">
    <citation type="submission" date="2014-10" db="EMBL/GenBank/DDBJ databases">
        <title>Draft genome of phytase producing Bacillus ginsengihumi strain M2.11.</title>
        <authorList>
            <person name="Toymentseva A."/>
            <person name="Boulygina E.A."/>
            <person name="Kazakov S.V."/>
            <person name="Kayumov I."/>
            <person name="Suleimanova A.D."/>
            <person name="Mardanova A.M."/>
            <person name="Maria S.N."/>
            <person name="Sergey M.Y."/>
            <person name="Sharipova M.R."/>
        </authorList>
    </citation>
    <scope>NUCLEOTIDE SEQUENCE [LARGE SCALE GENOMIC DNA]</scope>
    <source>
        <strain evidence="2 3">M2.11</strain>
    </source>
</reference>
<accession>A0A0A6VFR5</accession>
<dbReference type="EMBL" id="JRUN01000023">
    <property type="protein sequence ID" value="KHD85464.1"/>
    <property type="molecule type" value="Genomic_DNA"/>
</dbReference>
<dbReference type="Proteomes" id="UP000030588">
    <property type="component" value="Unassembled WGS sequence"/>
</dbReference>
<organism evidence="2 3">
    <name type="scientific">Heyndrickxia ginsengihumi</name>
    <dbReference type="NCBI Taxonomy" id="363870"/>
    <lineage>
        <taxon>Bacteria</taxon>
        <taxon>Bacillati</taxon>
        <taxon>Bacillota</taxon>
        <taxon>Bacilli</taxon>
        <taxon>Bacillales</taxon>
        <taxon>Bacillaceae</taxon>
        <taxon>Heyndrickxia</taxon>
    </lineage>
</organism>
<dbReference type="PANTHER" id="PTHR43777">
    <property type="entry name" value="MOLYBDENUM COFACTOR CYTIDYLYLTRANSFERASE"/>
    <property type="match status" value="1"/>
</dbReference>
<dbReference type="Gene3D" id="3.90.550.10">
    <property type="entry name" value="Spore Coat Polysaccharide Biosynthesis Protein SpsA, Chain A"/>
    <property type="match status" value="1"/>
</dbReference>
<sequence length="208" mass="23353">MKENRIIGIYLAAGQSKRMGRHKLSLPLGDGFLGSMALKTILQTEVNYTAIVTNPLDDLIWVSPALRENGQCGVFPCHDYMNGQSSSLKLGIKIASKLQADVAVIFLADQPFISIKMISKLISLYKGNEHIDVVSSCFNGIWRPPTLFSQKLFSQLLNIQGDKGAREILKEKKEKNRLAVEFQSSMLFLDVDNEEDYLLARNLVEQLY</sequence>
<gene>
    <name evidence="2" type="ORF">NG54_09335</name>
</gene>
<dbReference type="PANTHER" id="PTHR43777:SF1">
    <property type="entry name" value="MOLYBDENUM COFACTOR CYTIDYLYLTRANSFERASE"/>
    <property type="match status" value="1"/>
</dbReference>
<evidence type="ECO:0000313" key="3">
    <source>
        <dbReference type="Proteomes" id="UP000030588"/>
    </source>
</evidence>
<proteinExistence type="predicted"/>
<dbReference type="STRING" id="363870.NG54_09335"/>
<dbReference type="Pfam" id="PF12804">
    <property type="entry name" value="NTP_transf_3"/>
    <property type="match status" value="1"/>
</dbReference>
<feature type="domain" description="MobA-like NTP transferase" evidence="1">
    <location>
        <begin position="8"/>
        <end position="172"/>
    </location>
</feature>
<dbReference type="SUPFAM" id="SSF53448">
    <property type="entry name" value="Nucleotide-diphospho-sugar transferases"/>
    <property type="match status" value="1"/>
</dbReference>
<dbReference type="AlphaFoldDB" id="A0A0A6VFR5"/>
<evidence type="ECO:0000313" key="2">
    <source>
        <dbReference type="EMBL" id="KHD85464.1"/>
    </source>
</evidence>
<protein>
    <recommendedName>
        <fullName evidence="1">MobA-like NTP transferase domain-containing protein</fullName>
    </recommendedName>
</protein>